<dbReference type="InParanoid" id="A0A2P5AVW5"/>
<keyword evidence="3" id="KW-1185">Reference proteome</keyword>
<accession>A0A2P5AVW5</accession>
<sequence length="59" mass="6543">MVGTSGESWKRVKAEGRTSRPQPKKSKQDAPSLSNSLQHPNMNNLRPSLLSQNKTITPK</sequence>
<dbReference type="OrthoDB" id="10446417at2759"/>
<organism evidence="2 3">
    <name type="scientific">Trema orientale</name>
    <name type="common">Charcoal tree</name>
    <name type="synonym">Celtis orientalis</name>
    <dbReference type="NCBI Taxonomy" id="63057"/>
    <lineage>
        <taxon>Eukaryota</taxon>
        <taxon>Viridiplantae</taxon>
        <taxon>Streptophyta</taxon>
        <taxon>Embryophyta</taxon>
        <taxon>Tracheophyta</taxon>
        <taxon>Spermatophyta</taxon>
        <taxon>Magnoliopsida</taxon>
        <taxon>eudicotyledons</taxon>
        <taxon>Gunneridae</taxon>
        <taxon>Pentapetalae</taxon>
        <taxon>rosids</taxon>
        <taxon>fabids</taxon>
        <taxon>Rosales</taxon>
        <taxon>Cannabaceae</taxon>
        <taxon>Trema</taxon>
    </lineage>
</organism>
<dbReference type="EMBL" id="JXTC01000682">
    <property type="protein sequence ID" value="PON40621.1"/>
    <property type="molecule type" value="Genomic_DNA"/>
</dbReference>
<evidence type="ECO:0000256" key="1">
    <source>
        <dbReference type="SAM" id="MobiDB-lite"/>
    </source>
</evidence>
<gene>
    <name evidence="2" type="ORF">TorRG33x02_339960</name>
</gene>
<comment type="caution">
    <text evidence="2">The sequence shown here is derived from an EMBL/GenBank/DDBJ whole genome shotgun (WGS) entry which is preliminary data.</text>
</comment>
<feature type="region of interest" description="Disordered" evidence="1">
    <location>
        <begin position="1"/>
        <end position="59"/>
    </location>
</feature>
<dbReference type="Proteomes" id="UP000237000">
    <property type="component" value="Unassembled WGS sequence"/>
</dbReference>
<feature type="compositionally biased region" description="Basic and acidic residues" evidence="1">
    <location>
        <begin position="8"/>
        <end position="18"/>
    </location>
</feature>
<dbReference type="AlphaFoldDB" id="A0A2P5AVW5"/>
<evidence type="ECO:0000313" key="2">
    <source>
        <dbReference type="EMBL" id="PON40621.1"/>
    </source>
</evidence>
<name>A0A2P5AVW5_TREOI</name>
<evidence type="ECO:0000313" key="3">
    <source>
        <dbReference type="Proteomes" id="UP000237000"/>
    </source>
</evidence>
<protein>
    <submittedName>
        <fullName evidence="2">Uncharacterized protein</fullName>
    </submittedName>
</protein>
<feature type="compositionally biased region" description="Polar residues" evidence="1">
    <location>
        <begin position="29"/>
        <end position="59"/>
    </location>
</feature>
<reference evidence="3" key="1">
    <citation type="submission" date="2016-06" db="EMBL/GenBank/DDBJ databases">
        <title>Parallel loss of symbiosis genes in relatives of nitrogen-fixing non-legume Parasponia.</title>
        <authorList>
            <person name="Van Velzen R."/>
            <person name="Holmer R."/>
            <person name="Bu F."/>
            <person name="Rutten L."/>
            <person name="Van Zeijl A."/>
            <person name="Liu W."/>
            <person name="Santuari L."/>
            <person name="Cao Q."/>
            <person name="Sharma T."/>
            <person name="Shen D."/>
            <person name="Roswanjaya Y."/>
            <person name="Wardhani T."/>
            <person name="Kalhor M.S."/>
            <person name="Jansen J."/>
            <person name="Van den Hoogen J."/>
            <person name="Gungor B."/>
            <person name="Hartog M."/>
            <person name="Hontelez J."/>
            <person name="Verver J."/>
            <person name="Yang W.-C."/>
            <person name="Schijlen E."/>
            <person name="Repin R."/>
            <person name="Schilthuizen M."/>
            <person name="Schranz E."/>
            <person name="Heidstra R."/>
            <person name="Miyata K."/>
            <person name="Fedorova E."/>
            <person name="Kohlen W."/>
            <person name="Bisseling T."/>
            <person name="Smit S."/>
            <person name="Geurts R."/>
        </authorList>
    </citation>
    <scope>NUCLEOTIDE SEQUENCE [LARGE SCALE GENOMIC DNA]</scope>
    <source>
        <strain evidence="3">cv. RG33-2</strain>
    </source>
</reference>
<proteinExistence type="predicted"/>